<dbReference type="Proteomes" id="UP001305414">
    <property type="component" value="Unassembled WGS sequence"/>
</dbReference>
<keyword evidence="7" id="KW-1185">Reference proteome</keyword>
<accession>A0AAN7UCC6</accession>
<dbReference type="Pfam" id="PF07690">
    <property type="entry name" value="MFS_1"/>
    <property type="match status" value="1"/>
</dbReference>
<reference evidence="6 7" key="1">
    <citation type="submission" date="2023-10" db="EMBL/GenBank/DDBJ databases">
        <title>Draft genome sequence of Xylaria bambusicola isolate GMP-LS, the root and basal stem rot pathogen of sugarcane in Indonesia.</title>
        <authorList>
            <person name="Selvaraj P."/>
            <person name="Muralishankar V."/>
            <person name="Muruganantham S."/>
            <person name="Sp S."/>
            <person name="Haryani S."/>
            <person name="Lau K.J.X."/>
            <person name="Naqvi N.I."/>
        </authorList>
    </citation>
    <scope>NUCLEOTIDE SEQUENCE [LARGE SCALE GENOMIC DNA]</scope>
    <source>
        <strain evidence="6">GMP-LS</strain>
    </source>
</reference>
<sequence length="266" mass="28838">MAVLENIICTDYYGTSLRADNFRELLSLDDRCKAHPAQKKLALVRGFQQLTPVFAGVLCTVPYSLLADRIGRKRVLMLSGAGMAFAFSWVLAVCYFRFIPLRWIWFSRVFLFVGGGDPVLSSVTHVMLTDTTERAERAQIFLCLHAADVGSGFFSPAISAALMENGHVWTVLVLSGTAYVIGVFVITSFILESLHLSQSAPTSSSVSAQGEDPTVEDSIKFQGGLFPQLRSIFALNPQALLLLGIFAPQTAAPVSSSIPLACSIPV</sequence>
<feature type="transmembrane region" description="Helical" evidence="5">
    <location>
        <begin position="168"/>
        <end position="191"/>
    </location>
</feature>
<dbReference type="Gene3D" id="1.20.1250.20">
    <property type="entry name" value="MFS general substrate transporter like domains"/>
    <property type="match status" value="1"/>
</dbReference>
<keyword evidence="2 5" id="KW-0812">Transmembrane</keyword>
<dbReference type="EMBL" id="JAWHQM010000002">
    <property type="protein sequence ID" value="KAK5625698.1"/>
    <property type="molecule type" value="Genomic_DNA"/>
</dbReference>
<feature type="transmembrane region" description="Helical" evidence="5">
    <location>
        <begin position="140"/>
        <end position="162"/>
    </location>
</feature>
<feature type="transmembrane region" description="Helical" evidence="5">
    <location>
        <begin position="105"/>
        <end position="128"/>
    </location>
</feature>
<evidence type="ECO:0000256" key="5">
    <source>
        <dbReference type="SAM" id="Phobius"/>
    </source>
</evidence>
<dbReference type="PANTHER" id="PTHR23507">
    <property type="entry name" value="ZGC:174356"/>
    <property type="match status" value="1"/>
</dbReference>
<evidence type="ECO:0000256" key="1">
    <source>
        <dbReference type="ARBA" id="ARBA00004141"/>
    </source>
</evidence>
<gene>
    <name evidence="6" type="ORF">RRF57_001414</name>
</gene>
<keyword evidence="3 5" id="KW-1133">Transmembrane helix</keyword>
<evidence type="ECO:0000313" key="7">
    <source>
        <dbReference type="Proteomes" id="UP001305414"/>
    </source>
</evidence>
<evidence type="ECO:0000313" key="6">
    <source>
        <dbReference type="EMBL" id="KAK5625698.1"/>
    </source>
</evidence>
<evidence type="ECO:0000256" key="2">
    <source>
        <dbReference type="ARBA" id="ARBA00022692"/>
    </source>
</evidence>
<dbReference type="PANTHER" id="PTHR23507:SF1">
    <property type="entry name" value="FI18259P1-RELATED"/>
    <property type="match status" value="1"/>
</dbReference>
<dbReference type="InterPro" id="IPR011701">
    <property type="entry name" value="MFS"/>
</dbReference>
<name>A0AAN7UCC6_9PEZI</name>
<protein>
    <recommendedName>
        <fullName evidence="8">Major facilitator superfamily (MFS) profile domain-containing protein</fullName>
    </recommendedName>
</protein>
<feature type="transmembrane region" description="Helical" evidence="5">
    <location>
        <begin position="75"/>
        <end position="99"/>
    </location>
</feature>
<dbReference type="GO" id="GO:0016020">
    <property type="term" value="C:membrane"/>
    <property type="evidence" value="ECO:0007669"/>
    <property type="project" value="UniProtKB-SubCell"/>
</dbReference>
<organism evidence="6 7">
    <name type="scientific">Xylaria bambusicola</name>
    <dbReference type="NCBI Taxonomy" id="326684"/>
    <lineage>
        <taxon>Eukaryota</taxon>
        <taxon>Fungi</taxon>
        <taxon>Dikarya</taxon>
        <taxon>Ascomycota</taxon>
        <taxon>Pezizomycotina</taxon>
        <taxon>Sordariomycetes</taxon>
        <taxon>Xylariomycetidae</taxon>
        <taxon>Xylariales</taxon>
        <taxon>Xylariaceae</taxon>
        <taxon>Xylaria</taxon>
    </lineage>
</organism>
<evidence type="ECO:0008006" key="8">
    <source>
        <dbReference type="Google" id="ProtNLM"/>
    </source>
</evidence>
<dbReference type="GO" id="GO:0022857">
    <property type="term" value="F:transmembrane transporter activity"/>
    <property type="evidence" value="ECO:0007669"/>
    <property type="project" value="InterPro"/>
</dbReference>
<keyword evidence="4 5" id="KW-0472">Membrane</keyword>
<dbReference type="InterPro" id="IPR036259">
    <property type="entry name" value="MFS_trans_sf"/>
</dbReference>
<evidence type="ECO:0000256" key="3">
    <source>
        <dbReference type="ARBA" id="ARBA00022989"/>
    </source>
</evidence>
<dbReference type="AlphaFoldDB" id="A0AAN7UCC6"/>
<proteinExistence type="predicted"/>
<evidence type="ECO:0000256" key="4">
    <source>
        <dbReference type="ARBA" id="ARBA00023136"/>
    </source>
</evidence>
<comment type="subcellular location">
    <subcellularLocation>
        <location evidence="1">Membrane</location>
        <topology evidence="1">Multi-pass membrane protein</topology>
    </subcellularLocation>
</comment>
<dbReference type="SUPFAM" id="SSF103473">
    <property type="entry name" value="MFS general substrate transporter"/>
    <property type="match status" value="1"/>
</dbReference>
<comment type="caution">
    <text evidence="6">The sequence shown here is derived from an EMBL/GenBank/DDBJ whole genome shotgun (WGS) entry which is preliminary data.</text>
</comment>